<feature type="domain" description="Duffy-antigen binding" evidence="2">
    <location>
        <begin position="313"/>
        <end position="354"/>
    </location>
</feature>
<evidence type="ECO:0000313" key="4">
    <source>
        <dbReference type="EMBL" id="ETW32941.1"/>
    </source>
</evidence>
<dbReference type="InterPro" id="IPR008602">
    <property type="entry name" value="Duffy-antigen-binding"/>
</dbReference>
<feature type="domain" description="Duffy-binding-like" evidence="3">
    <location>
        <begin position="104"/>
        <end position="222"/>
    </location>
</feature>
<dbReference type="EMBL" id="KI926975">
    <property type="protein sequence ID" value="ETW32941.1"/>
    <property type="molecule type" value="Genomic_DNA"/>
</dbReference>
<sequence>ISKKQGPVKDAKNKIDELFPTTDPKNKTKRQEWWNEHKEAIWEGMLCALSYDTNEKTFKKEIHTNLIDAKNNNTYANVKFSGGNNSPTLEHFAQRPQFLRWMIEWSEHFCKEQKKMYTQLVEGCNGYECNGENNKNNKKEKCRKACDEYKKLIQKWKPEWEKQSGKYDKLYQKALNTTNDSTEEEKPVVEYLSQLRTNSGNSDANTYNSAGKYVNQKGYVSDCDTQNKFETSDSNDKNYALREKPYDYEEACNCSNDKLTPKPPEQQNDVCTIVQDVLSKHKIGQDGIYSCNKKEKYPDWDCTKIKVNNNPTGICIPPRRQKFCTRYITLQNNLKVKEDIKKNFITCAAIETYFA</sequence>
<evidence type="ECO:0008006" key="6">
    <source>
        <dbReference type="Google" id="ProtNLM"/>
    </source>
</evidence>
<feature type="non-terminal residue" evidence="4">
    <location>
        <position position="355"/>
    </location>
</feature>
<evidence type="ECO:0000256" key="1">
    <source>
        <dbReference type="SAM" id="MobiDB-lite"/>
    </source>
</evidence>
<dbReference type="InterPro" id="IPR054595">
    <property type="entry name" value="DBL_C"/>
</dbReference>
<protein>
    <recommendedName>
        <fullName evidence="6">Duffy-binding-like domain-containing protein</fullName>
    </recommendedName>
</protein>
<dbReference type="InterPro" id="IPR042202">
    <property type="entry name" value="Duffy-ag-bd_sf"/>
</dbReference>
<feature type="region of interest" description="Disordered" evidence="1">
    <location>
        <begin position="1"/>
        <end position="26"/>
    </location>
</feature>
<dbReference type="Pfam" id="PF22672">
    <property type="entry name" value="DBL_C"/>
    <property type="match status" value="1"/>
</dbReference>
<name>A0A024VYH3_PLAFA</name>
<proteinExistence type="predicted"/>
<dbReference type="Gene3D" id="1.20.58.830">
    <property type="match status" value="1"/>
</dbReference>
<dbReference type="GO" id="GO:0046789">
    <property type="term" value="F:host cell surface receptor binding"/>
    <property type="evidence" value="ECO:0007669"/>
    <property type="project" value="InterPro"/>
</dbReference>
<evidence type="ECO:0000259" key="3">
    <source>
        <dbReference type="Pfam" id="PF22672"/>
    </source>
</evidence>
<dbReference type="Proteomes" id="UP000030708">
    <property type="component" value="Unassembled WGS sequence"/>
</dbReference>
<reference evidence="4 5" key="2">
    <citation type="submission" date="2013-02" db="EMBL/GenBank/DDBJ databases">
        <title>The Genome Sequence of Plasmodium falciparum Tanzania (2000708).</title>
        <authorList>
            <consortium name="The Broad Institute Genome Sequencing Platform"/>
            <consortium name="The Broad Institute Genome Sequencing Center for Infectious Disease"/>
            <person name="Neafsey D."/>
            <person name="Cheeseman I."/>
            <person name="Volkman S."/>
            <person name="Adams J."/>
            <person name="Walker B."/>
            <person name="Young S.K."/>
            <person name="Zeng Q."/>
            <person name="Gargeya S."/>
            <person name="Fitzgerald M."/>
            <person name="Haas B."/>
            <person name="Abouelleil A."/>
            <person name="Alvarado L."/>
            <person name="Arachchi H.M."/>
            <person name="Berlin A.M."/>
            <person name="Chapman S.B."/>
            <person name="Dewar J."/>
            <person name="Goldberg J."/>
            <person name="Griggs A."/>
            <person name="Gujja S."/>
            <person name="Hansen M."/>
            <person name="Howarth C."/>
            <person name="Imamovic A."/>
            <person name="Larimer J."/>
            <person name="McCowan C."/>
            <person name="Murphy C."/>
            <person name="Neiman D."/>
            <person name="Pearson M."/>
            <person name="Priest M."/>
            <person name="Roberts A."/>
            <person name="Saif S."/>
            <person name="Shea T."/>
            <person name="Sisk P."/>
            <person name="Sykes S."/>
            <person name="Wortman J."/>
            <person name="Nusbaum C."/>
            <person name="Birren B."/>
        </authorList>
    </citation>
    <scope>NUCLEOTIDE SEQUENCE [LARGE SCALE GENOMIC DNA]</scope>
    <source>
        <strain evidence="5">Tanzania (2000708)</strain>
    </source>
</reference>
<feature type="non-terminal residue" evidence="4">
    <location>
        <position position="1"/>
    </location>
</feature>
<dbReference type="Pfam" id="PF05424">
    <property type="entry name" value="Duffy_binding"/>
    <property type="match status" value="2"/>
</dbReference>
<dbReference type="SUPFAM" id="SSF140924">
    <property type="entry name" value="Duffy binding domain-like"/>
    <property type="match status" value="2"/>
</dbReference>
<dbReference type="GO" id="GO:0016020">
    <property type="term" value="C:membrane"/>
    <property type="evidence" value="ECO:0007669"/>
    <property type="project" value="InterPro"/>
</dbReference>
<evidence type="ECO:0000313" key="5">
    <source>
        <dbReference type="Proteomes" id="UP000030708"/>
    </source>
</evidence>
<organism evidence="4 5">
    <name type="scientific">Plasmodium falciparum Tanzania</name>
    <name type="common">2000708</name>
    <dbReference type="NCBI Taxonomy" id="1036725"/>
    <lineage>
        <taxon>Eukaryota</taxon>
        <taxon>Sar</taxon>
        <taxon>Alveolata</taxon>
        <taxon>Apicomplexa</taxon>
        <taxon>Aconoidasida</taxon>
        <taxon>Haemosporida</taxon>
        <taxon>Plasmodiidae</taxon>
        <taxon>Plasmodium</taxon>
        <taxon>Plasmodium (Laverania)</taxon>
    </lineage>
</organism>
<dbReference type="Gene3D" id="1.20.1310.20">
    <property type="entry name" value="Duffy-antigen binding domain"/>
    <property type="match status" value="2"/>
</dbReference>
<gene>
    <name evidence="4" type="ORF">PFTANZ_06340</name>
</gene>
<evidence type="ECO:0000259" key="2">
    <source>
        <dbReference type="Pfam" id="PF05424"/>
    </source>
</evidence>
<feature type="domain" description="Duffy-antigen binding" evidence="2">
    <location>
        <begin position="16"/>
        <end position="71"/>
    </location>
</feature>
<feature type="compositionally biased region" description="Basic and acidic residues" evidence="1">
    <location>
        <begin position="7"/>
        <end position="17"/>
    </location>
</feature>
<accession>A0A024VYH3</accession>
<reference evidence="4 5" key="1">
    <citation type="submission" date="2013-02" db="EMBL/GenBank/DDBJ databases">
        <title>The Genome Annotation of Plasmodium falciparum Tanzania (2000708).</title>
        <authorList>
            <consortium name="The Broad Institute Genome Sequencing Platform"/>
            <consortium name="The Broad Institute Genome Sequencing Center for Infectious Disease"/>
            <person name="Neafsey D."/>
            <person name="Hoffman S."/>
            <person name="Volkman S."/>
            <person name="Rosenthal P."/>
            <person name="Walker B."/>
            <person name="Young S.K."/>
            <person name="Zeng Q."/>
            <person name="Gargeya S."/>
            <person name="Fitzgerald M."/>
            <person name="Haas B."/>
            <person name="Abouelleil A."/>
            <person name="Allen A.W."/>
            <person name="Alvarado L."/>
            <person name="Arachchi H.M."/>
            <person name="Berlin A.M."/>
            <person name="Chapman S.B."/>
            <person name="Gainer-Dewar J."/>
            <person name="Goldberg J."/>
            <person name="Griggs A."/>
            <person name="Gujja S."/>
            <person name="Hansen M."/>
            <person name="Howarth C."/>
            <person name="Imamovic A."/>
            <person name="Ireland A."/>
            <person name="Larimer J."/>
            <person name="McCowan C."/>
            <person name="Murphy C."/>
            <person name="Pearson M."/>
            <person name="Poon T.W."/>
            <person name="Priest M."/>
            <person name="Roberts A."/>
            <person name="Saif S."/>
            <person name="Shea T."/>
            <person name="Sisk P."/>
            <person name="Sykes S."/>
            <person name="Wortman J."/>
            <person name="Nusbaum C."/>
            <person name="Birren B."/>
        </authorList>
    </citation>
    <scope>NUCLEOTIDE SEQUENCE [LARGE SCALE GENOMIC DNA]</scope>
    <source>
        <strain evidence="5">Tanzania (2000708)</strain>
    </source>
</reference>
<dbReference type="AlphaFoldDB" id="A0A024VYH3"/>